<evidence type="ECO:0000256" key="12">
    <source>
        <dbReference type="SAM" id="SignalP"/>
    </source>
</evidence>
<sequence>MPRSSRCAVGLSFLLLLLHPGAPGHCGAERPREGADQPGSAWAWPGLQRLREQLNAAKALSRRYWALFTCQVWPDDCEEDGEAAAGRLGQRLVQLGQRSLDVLTTWYCSFQDCCNGGDCRISNDFSGLDSDLSVRLHGQHLAQALVVRTVRGYLEMPQPDKALALSFHGWSGTGKNFVARMLVENLYQDGLKSDCVKVFIASFHFPHPKYVDLYKERLSDQIQGTQQRCHQSLFMFDEAEKLHPELLELLGPHLERWAPEGHRTESPRTIFLFLSNLGGNVINEVVLNLLKAGWTREAITMEHLEPHLQAEIRQSTESSFGHSHLVKENLIDFFVPFLPLEYRHVRLCVRDAFLSQELLYTEEALDEVAKMMTYVPREEQLFSSQGCKSISQRINFLP</sequence>
<evidence type="ECO:0000256" key="8">
    <source>
        <dbReference type="ARBA" id="ARBA00022840"/>
    </source>
</evidence>
<feature type="chain" id="PRO_5043926568" description="Torsin-3A" evidence="12">
    <location>
        <begin position="24"/>
        <end position="398"/>
    </location>
</feature>
<dbReference type="RefSeq" id="XP_004853422.1">
    <property type="nucleotide sequence ID" value="XM_004853365.3"/>
</dbReference>
<reference evidence="15" key="1">
    <citation type="submission" date="2025-08" db="UniProtKB">
        <authorList>
            <consortium name="RefSeq"/>
        </authorList>
    </citation>
    <scope>IDENTIFICATION</scope>
</reference>
<evidence type="ECO:0000256" key="10">
    <source>
        <dbReference type="ARBA" id="ARBA00067179"/>
    </source>
</evidence>
<evidence type="ECO:0000256" key="1">
    <source>
        <dbReference type="ARBA" id="ARBA00004319"/>
    </source>
</evidence>
<dbReference type="FunFam" id="3.40.50.300:FF:001211">
    <property type="entry name" value="Torsin family 3 member A"/>
    <property type="match status" value="1"/>
</dbReference>
<dbReference type="CTD" id="64222"/>
<dbReference type="Pfam" id="PF06309">
    <property type="entry name" value="Torsin"/>
    <property type="match status" value="1"/>
</dbReference>
<dbReference type="GO" id="GO:0005788">
    <property type="term" value="C:endoplasmic reticulum lumen"/>
    <property type="evidence" value="ECO:0007669"/>
    <property type="project" value="UniProtKB-SubCell"/>
</dbReference>
<dbReference type="GeneID" id="101706652"/>
<evidence type="ECO:0000259" key="13">
    <source>
        <dbReference type="Pfam" id="PF21376"/>
    </source>
</evidence>
<dbReference type="InterPro" id="IPR001270">
    <property type="entry name" value="ClpA/B"/>
</dbReference>
<evidence type="ECO:0000313" key="15">
    <source>
        <dbReference type="RefSeq" id="XP_004853422.1"/>
    </source>
</evidence>
<evidence type="ECO:0000256" key="7">
    <source>
        <dbReference type="ARBA" id="ARBA00022824"/>
    </source>
</evidence>
<feature type="signal peptide" evidence="12">
    <location>
        <begin position="1"/>
        <end position="23"/>
    </location>
</feature>
<dbReference type="PANTHER" id="PTHR10760">
    <property type="entry name" value="TORSIN"/>
    <property type="match status" value="1"/>
</dbReference>
<dbReference type="GO" id="GO:0005635">
    <property type="term" value="C:nuclear envelope"/>
    <property type="evidence" value="ECO:0007669"/>
    <property type="project" value="TreeGrafter"/>
</dbReference>
<evidence type="ECO:0000256" key="2">
    <source>
        <dbReference type="ARBA" id="ARBA00004496"/>
    </source>
</evidence>
<dbReference type="PRINTS" id="PR00300">
    <property type="entry name" value="CLPPROTEASEA"/>
</dbReference>
<evidence type="ECO:0000256" key="6">
    <source>
        <dbReference type="ARBA" id="ARBA00022741"/>
    </source>
</evidence>
<keyword evidence="8" id="KW-0067">ATP-binding</keyword>
<keyword evidence="4" id="KW-0963">Cytoplasm</keyword>
<proteinExistence type="inferred from homology"/>
<evidence type="ECO:0000256" key="5">
    <source>
        <dbReference type="ARBA" id="ARBA00022729"/>
    </source>
</evidence>
<evidence type="ECO:0000256" key="3">
    <source>
        <dbReference type="ARBA" id="ARBA00006235"/>
    </source>
</evidence>
<keyword evidence="7" id="KW-0256">Endoplasmic reticulum</keyword>
<dbReference type="Gene3D" id="3.40.50.300">
    <property type="entry name" value="P-loop containing nucleotide triphosphate hydrolases"/>
    <property type="match status" value="1"/>
</dbReference>
<keyword evidence="14" id="KW-1185">Reference proteome</keyword>
<dbReference type="Proteomes" id="UP000694906">
    <property type="component" value="Unplaced"/>
</dbReference>
<evidence type="ECO:0000256" key="4">
    <source>
        <dbReference type="ARBA" id="ARBA00022490"/>
    </source>
</evidence>
<organism evidence="14 15">
    <name type="scientific">Heterocephalus glaber</name>
    <name type="common">Naked mole rat</name>
    <dbReference type="NCBI Taxonomy" id="10181"/>
    <lineage>
        <taxon>Eukaryota</taxon>
        <taxon>Metazoa</taxon>
        <taxon>Chordata</taxon>
        <taxon>Craniata</taxon>
        <taxon>Vertebrata</taxon>
        <taxon>Euteleostomi</taxon>
        <taxon>Mammalia</taxon>
        <taxon>Eutheria</taxon>
        <taxon>Euarchontoglires</taxon>
        <taxon>Glires</taxon>
        <taxon>Rodentia</taxon>
        <taxon>Hystricomorpha</taxon>
        <taxon>Bathyergidae</taxon>
        <taxon>Heterocephalus</taxon>
    </lineage>
</organism>
<feature type="domain" description="Torsin-1A C-terminal" evidence="13">
    <location>
        <begin position="340"/>
        <end position="396"/>
    </location>
</feature>
<dbReference type="InterPro" id="IPR027417">
    <property type="entry name" value="P-loop_NTPase"/>
</dbReference>
<dbReference type="KEGG" id="hgl:101706652"/>
<dbReference type="GO" id="GO:0005524">
    <property type="term" value="F:ATP binding"/>
    <property type="evidence" value="ECO:0007669"/>
    <property type="project" value="UniProtKB-KW"/>
</dbReference>
<protein>
    <recommendedName>
        <fullName evidence="10">Torsin-3A</fullName>
    </recommendedName>
    <alternativeName>
        <fullName evidence="11">Torsin family 3 member A</fullName>
    </alternativeName>
</protein>
<gene>
    <name evidence="15" type="primary">Tor3a</name>
</gene>
<keyword evidence="5 12" id="KW-0732">Signal</keyword>
<dbReference type="AlphaFoldDB" id="A0AAX6PJA1"/>
<dbReference type="InterPro" id="IPR010448">
    <property type="entry name" value="Torsin"/>
</dbReference>
<comment type="similarity">
    <text evidence="3">Belongs to the ClpA/ClpB family. Torsin subfamily.</text>
</comment>
<name>A0AAX6PJA1_HETGA</name>
<accession>A0AAX6PJA1</accession>
<evidence type="ECO:0000256" key="11">
    <source>
        <dbReference type="ARBA" id="ARBA00082832"/>
    </source>
</evidence>
<comment type="subcellular location">
    <subcellularLocation>
        <location evidence="2">Cytoplasm</location>
    </subcellularLocation>
    <subcellularLocation>
        <location evidence="1">Endoplasmic reticulum lumen</location>
    </subcellularLocation>
</comment>
<keyword evidence="9" id="KW-0325">Glycoprotein</keyword>
<dbReference type="Pfam" id="PF21376">
    <property type="entry name" value="TOR1A_C"/>
    <property type="match status" value="1"/>
</dbReference>
<dbReference type="GO" id="GO:0016887">
    <property type="term" value="F:ATP hydrolysis activity"/>
    <property type="evidence" value="ECO:0007669"/>
    <property type="project" value="InterPro"/>
</dbReference>
<dbReference type="PANTHER" id="PTHR10760:SF3">
    <property type="entry name" value="TORSIN-3A"/>
    <property type="match status" value="1"/>
</dbReference>
<keyword evidence="6" id="KW-0547">Nucleotide-binding</keyword>
<dbReference type="InterPro" id="IPR049337">
    <property type="entry name" value="TOR1A_C"/>
</dbReference>
<evidence type="ECO:0000313" key="14">
    <source>
        <dbReference type="Proteomes" id="UP000694906"/>
    </source>
</evidence>
<evidence type="ECO:0000256" key="9">
    <source>
        <dbReference type="ARBA" id="ARBA00023180"/>
    </source>
</evidence>
<dbReference type="SUPFAM" id="SSF52540">
    <property type="entry name" value="P-loop containing nucleoside triphosphate hydrolases"/>
    <property type="match status" value="1"/>
</dbReference>